<dbReference type="EMBL" id="QSCS01000026">
    <property type="protein sequence ID" value="RGY23858.1"/>
    <property type="molecule type" value="Genomic_DNA"/>
</dbReference>
<dbReference type="Proteomes" id="UP000095657">
    <property type="component" value="Unassembled WGS sequence"/>
</dbReference>
<reference evidence="15 16" key="2">
    <citation type="submission" date="2018-08" db="EMBL/GenBank/DDBJ databases">
        <title>A genome reference for cultivated species of the human gut microbiota.</title>
        <authorList>
            <person name="Zou Y."/>
            <person name="Xue W."/>
            <person name="Luo G."/>
        </authorList>
    </citation>
    <scope>NUCLEOTIDE SEQUENCE [LARGE SCALE GENOMIC DNA]</scope>
    <source>
        <strain evidence="11 15">AF24-29LB</strain>
        <strain evidence="12 16">OF02-6LB</strain>
    </source>
</reference>
<dbReference type="InterPro" id="IPR014327">
    <property type="entry name" value="RNA_pol_sigma70_bacteroid"/>
</dbReference>
<dbReference type="GO" id="GO:0003677">
    <property type="term" value="F:DNA binding"/>
    <property type="evidence" value="ECO:0007669"/>
    <property type="project" value="InterPro"/>
</dbReference>
<evidence type="ECO:0000313" key="14">
    <source>
        <dbReference type="Proteomes" id="UP000095725"/>
    </source>
</evidence>
<dbReference type="Pfam" id="PF08281">
    <property type="entry name" value="Sigma70_r4_2"/>
    <property type="match status" value="1"/>
</dbReference>
<evidence type="ECO:0000256" key="4">
    <source>
        <dbReference type="ARBA" id="ARBA00023163"/>
    </source>
</evidence>
<dbReference type="EMBL" id="CZBL01000001">
    <property type="protein sequence ID" value="CUP50561.1"/>
    <property type="molecule type" value="Genomic_DNA"/>
</dbReference>
<dbReference type="NCBIfam" id="TIGR02985">
    <property type="entry name" value="Sig70_bacteroi1"/>
    <property type="match status" value="1"/>
</dbReference>
<dbReference type="EMBL" id="VVYF01000004">
    <property type="protein sequence ID" value="KAA5494140.1"/>
    <property type="molecule type" value="Genomic_DNA"/>
</dbReference>
<dbReference type="STRING" id="47678.ERS852494_02920"/>
<keyword evidence="2" id="KW-0805">Transcription regulation</keyword>
<dbReference type="InterPro" id="IPR039425">
    <property type="entry name" value="RNA_pol_sigma-70-like"/>
</dbReference>
<keyword evidence="3" id="KW-0731">Sigma factor</keyword>
<dbReference type="Pfam" id="PF04542">
    <property type="entry name" value="Sigma70_r2"/>
    <property type="match status" value="1"/>
</dbReference>
<evidence type="ECO:0000313" key="16">
    <source>
        <dbReference type="Proteomes" id="UP000284431"/>
    </source>
</evidence>
<dbReference type="Gene3D" id="1.10.10.10">
    <property type="entry name" value="Winged helix-like DNA-binding domain superfamily/Winged helix DNA-binding domain"/>
    <property type="match status" value="1"/>
</dbReference>
<feature type="domain" description="RNA polymerase sigma factor 70 region 4 type 2" evidence="6">
    <location>
        <begin position="117"/>
        <end position="168"/>
    </location>
</feature>
<name>A0A174NTH0_9BACE</name>
<dbReference type="EMBL" id="QRUO01000017">
    <property type="protein sequence ID" value="RGR68355.1"/>
    <property type="molecule type" value="Genomic_DNA"/>
</dbReference>
<dbReference type="Proteomes" id="UP000284431">
    <property type="component" value="Unassembled WGS sequence"/>
</dbReference>
<reference evidence="13 14" key="1">
    <citation type="submission" date="2015-09" db="EMBL/GenBank/DDBJ databases">
        <authorList>
            <consortium name="Pathogen Informatics"/>
        </authorList>
    </citation>
    <scope>NUCLEOTIDE SEQUENCE [LARGE SCALE GENOMIC DNA]</scope>
    <source>
        <strain evidence="8 13">2789STDY5834880</strain>
        <strain evidence="7 14">2789STDY5834946</strain>
    </source>
</reference>
<dbReference type="Proteomes" id="UP000284205">
    <property type="component" value="Unassembled WGS sequence"/>
</dbReference>
<evidence type="ECO:0000313" key="17">
    <source>
        <dbReference type="Proteomes" id="UP000491168"/>
    </source>
</evidence>
<dbReference type="SUPFAM" id="SSF88946">
    <property type="entry name" value="Sigma2 domain of RNA polymerase sigma factors"/>
    <property type="match status" value="1"/>
</dbReference>
<evidence type="ECO:0000313" key="9">
    <source>
        <dbReference type="EMBL" id="KAA5494140.1"/>
    </source>
</evidence>
<evidence type="ECO:0000313" key="12">
    <source>
        <dbReference type="EMBL" id="RGY23858.1"/>
    </source>
</evidence>
<dbReference type="InterPro" id="IPR036388">
    <property type="entry name" value="WH-like_DNA-bd_sf"/>
</dbReference>
<dbReference type="GO" id="GO:0016987">
    <property type="term" value="F:sigma factor activity"/>
    <property type="evidence" value="ECO:0007669"/>
    <property type="project" value="UniProtKB-KW"/>
</dbReference>
<dbReference type="RefSeq" id="WP_005681740.1">
    <property type="nucleotide sequence ID" value="NZ_CABMOQ010000014.1"/>
</dbReference>
<evidence type="ECO:0000313" key="11">
    <source>
        <dbReference type="EMBL" id="RGR68355.1"/>
    </source>
</evidence>
<evidence type="ECO:0000256" key="1">
    <source>
        <dbReference type="ARBA" id="ARBA00010641"/>
    </source>
</evidence>
<gene>
    <name evidence="11" type="ORF">DWY26_16200</name>
    <name evidence="12" type="ORF">DXA49_15685</name>
    <name evidence="8" type="ORF">ERS852494_02920</name>
    <name evidence="7" type="ORF">ERS852558_00381</name>
    <name evidence="9" type="ORF">F2Y35_04700</name>
    <name evidence="10" type="ORF">Q4469_16700</name>
</gene>
<evidence type="ECO:0000313" key="8">
    <source>
        <dbReference type="EMBL" id="CUP71265.1"/>
    </source>
</evidence>
<dbReference type="Proteomes" id="UP000491168">
    <property type="component" value="Unassembled WGS sequence"/>
</dbReference>
<proteinExistence type="inferred from homology"/>
<reference evidence="9 17" key="3">
    <citation type="journal article" date="2019" name="Nat. Med.">
        <title>A library of human gut bacterial isolates paired with longitudinal multiomics data enables mechanistic microbiome research.</title>
        <authorList>
            <person name="Poyet M."/>
            <person name="Groussin M."/>
            <person name="Gibbons S.M."/>
            <person name="Avila-Pacheco J."/>
            <person name="Jiang X."/>
            <person name="Kearney S.M."/>
            <person name="Perrotta A.R."/>
            <person name="Berdy B."/>
            <person name="Zhao S."/>
            <person name="Lieberman T.D."/>
            <person name="Swanson P.K."/>
            <person name="Smith M."/>
            <person name="Roesemann S."/>
            <person name="Alexander J.E."/>
            <person name="Rich S.A."/>
            <person name="Livny J."/>
            <person name="Vlamakis H."/>
            <person name="Clish C."/>
            <person name="Bullock K."/>
            <person name="Deik A."/>
            <person name="Scott J."/>
            <person name="Pierce K.A."/>
            <person name="Xavier R.J."/>
            <person name="Alm E.J."/>
        </authorList>
    </citation>
    <scope>NUCLEOTIDE SEQUENCE [LARGE SCALE GENOMIC DNA]</scope>
    <source>
        <strain evidence="9 17">BIOML-A21</strain>
    </source>
</reference>
<dbReference type="SUPFAM" id="SSF88659">
    <property type="entry name" value="Sigma3 and sigma4 domains of RNA polymerase sigma factors"/>
    <property type="match status" value="1"/>
</dbReference>
<evidence type="ECO:0000313" key="13">
    <source>
        <dbReference type="Proteomes" id="UP000095657"/>
    </source>
</evidence>
<evidence type="ECO:0000259" key="6">
    <source>
        <dbReference type="Pfam" id="PF08281"/>
    </source>
</evidence>
<sequence>MEKTSVLAKLKQGDETSFTFVYDHYWRKVYRFSEIYLNDDEEIKEAVQEVFIKLWESRASINENKDIDGLLFIMTRNTIFDYFRKSLNKITMKITALEVAEKIAISDETLEVKDLLEYIWKLVSLLPPRQQEVFIMSRKQQMTNKEIAEQLDISEKAVERNIYFALKFIKKNLNLFIFFITIP</sequence>
<evidence type="ECO:0000256" key="3">
    <source>
        <dbReference type="ARBA" id="ARBA00023082"/>
    </source>
</evidence>
<dbReference type="Proteomes" id="UP001170023">
    <property type="component" value="Unassembled WGS sequence"/>
</dbReference>
<keyword evidence="4" id="KW-0804">Transcription</keyword>
<dbReference type="NCBIfam" id="TIGR02937">
    <property type="entry name" value="sigma70-ECF"/>
    <property type="match status" value="1"/>
</dbReference>
<dbReference type="InterPro" id="IPR013324">
    <property type="entry name" value="RNA_pol_sigma_r3/r4-like"/>
</dbReference>
<evidence type="ECO:0000259" key="5">
    <source>
        <dbReference type="Pfam" id="PF04542"/>
    </source>
</evidence>
<dbReference type="Proteomes" id="UP000095725">
    <property type="component" value="Unassembled WGS sequence"/>
</dbReference>
<dbReference type="InterPro" id="IPR013325">
    <property type="entry name" value="RNA_pol_sigma_r2"/>
</dbReference>
<evidence type="ECO:0000256" key="2">
    <source>
        <dbReference type="ARBA" id="ARBA00023015"/>
    </source>
</evidence>
<dbReference type="GO" id="GO:0006352">
    <property type="term" value="P:DNA-templated transcription initiation"/>
    <property type="evidence" value="ECO:0007669"/>
    <property type="project" value="InterPro"/>
</dbReference>
<dbReference type="Gene3D" id="1.10.1740.10">
    <property type="match status" value="1"/>
</dbReference>
<dbReference type="EMBL" id="JAUONL010000017">
    <property type="protein sequence ID" value="MDO6359297.1"/>
    <property type="molecule type" value="Genomic_DNA"/>
</dbReference>
<dbReference type="InterPro" id="IPR014284">
    <property type="entry name" value="RNA_pol_sigma-70_dom"/>
</dbReference>
<comment type="similarity">
    <text evidence="1">Belongs to the sigma-70 factor family. ECF subfamily.</text>
</comment>
<dbReference type="PANTHER" id="PTHR43133">
    <property type="entry name" value="RNA POLYMERASE ECF-TYPE SIGMA FACTO"/>
    <property type="match status" value="1"/>
</dbReference>
<dbReference type="AlphaFoldDB" id="A0A174NTH0"/>
<organism evidence="7 14">
    <name type="scientific">Bacteroides caccae</name>
    <dbReference type="NCBI Taxonomy" id="47678"/>
    <lineage>
        <taxon>Bacteria</taxon>
        <taxon>Pseudomonadati</taxon>
        <taxon>Bacteroidota</taxon>
        <taxon>Bacteroidia</taxon>
        <taxon>Bacteroidales</taxon>
        <taxon>Bacteroidaceae</taxon>
        <taxon>Bacteroides</taxon>
    </lineage>
</organism>
<reference evidence="10" key="4">
    <citation type="submission" date="2023-07" db="EMBL/GenBank/DDBJ databases">
        <title>Whole Genome Sequencing of Colonoscopy isolates.</title>
        <authorList>
            <person name="Surve S.V."/>
            <person name="Valls R.A."/>
            <person name="Barrak K.E."/>
            <person name="Gardner T.B."/>
            <person name="O'Toole G.A."/>
        </authorList>
    </citation>
    <scope>NUCLEOTIDE SEQUENCE</scope>
    <source>
        <strain evidence="10">GP0119</strain>
    </source>
</reference>
<dbReference type="EMBL" id="CZAI01000006">
    <property type="protein sequence ID" value="CUP71265.1"/>
    <property type="molecule type" value="Genomic_DNA"/>
</dbReference>
<feature type="domain" description="RNA polymerase sigma-70 region 2" evidence="5">
    <location>
        <begin position="22"/>
        <end position="85"/>
    </location>
</feature>
<accession>A0A174NTH0</accession>
<dbReference type="InterPro" id="IPR007627">
    <property type="entry name" value="RNA_pol_sigma70_r2"/>
</dbReference>
<evidence type="ECO:0000313" key="15">
    <source>
        <dbReference type="Proteomes" id="UP000284205"/>
    </source>
</evidence>
<dbReference type="GeneID" id="75111716"/>
<dbReference type="PANTHER" id="PTHR43133:SF46">
    <property type="entry name" value="RNA POLYMERASE SIGMA-70 FACTOR ECF SUBFAMILY"/>
    <property type="match status" value="1"/>
</dbReference>
<evidence type="ECO:0000313" key="7">
    <source>
        <dbReference type="EMBL" id="CUP50561.1"/>
    </source>
</evidence>
<evidence type="ECO:0000313" key="10">
    <source>
        <dbReference type="EMBL" id="MDO6359297.1"/>
    </source>
</evidence>
<dbReference type="InterPro" id="IPR013249">
    <property type="entry name" value="RNA_pol_sigma70_r4_t2"/>
</dbReference>
<protein>
    <submittedName>
        <fullName evidence="7">Putative sigma factor</fullName>
    </submittedName>
    <submittedName>
        <fullName evidence="9">RNA polymerase sigma-70 factor</fullName>
    </submittedName>
</protein>